<organism evidence="2 3">
    <name type="scientific">Pseudoxanthomonas wuyuanensis</name>
    <dbReference type="NCBI Taxonomy" id="1073196"/>
    <lineage>
        <taxon>Bacteria</taxon>
        <taxon>Pseudomonadati</taxon>
        <taxon>Pseudomonadota</taxon>
        <taxon>Gammaproteobacteria</taxon>
        <taxon>Lysobacterales</taxon>
        <taxon>Lysobacteraceae</taxon>
        <taxon>Pseudoxanthomonas</taxon>
    </lineage>
</organism>
<accession>A0A286DEC2</accession>
<dbReference type="Proteomes" id="UP000219374">
    <property type="component" value="Unassembled WGS sequence"/>
</dbReference>
<gene>
    <name evidence="2" type="ORF">SAMN06296416_111115</name>
</gene>
<dbReference type="RefSeq" id="WP_097123382.1">
    <property type="nucleotide sequence ID" value="NZ_OCND01000011.1"/>
</dbReference>
<sequence length="477" mass="52583">MRPVDPRIEPLLAHLAEDPQLPKGAEDNIRQAIAESPYLSNLLGNAAAAKQIGRIAVSHGQHNGGHFAGGENGKPGTLYVSESNFKDWSNTERLNLLTGVMGHETMHGVLAKTRAQALDQFTHSYQSAMDEAYQARETVVNLTDPVRTYLDKGRQDEALAEVSGLRAVNSRLKHLHPDASESEIEELLVYNAKSRCIQRVGEAPSLAPGISYEALNRHPYRDGGALTKAVEQCFYDGSGTLGKHGDSDYRNYYGVDPISRIARDFDFLAEGRRPPDIRIDMKDLGLNPKQLERNGLDLGNANTFTVTDGSKGGMEWVQLKNTGKGSNNEPDMAPNRALPLAPSPQLSHADRTLLEQIRGKVDELDKANGRMFDETSERMSYSLLATAKDAGMTRVDQVLLSIRTENLPAAQNLFVVQGDPSNPASLRAYTPTAEAAQRPVQESLNQVESINQRQALEQQSMQQQRIQEQQRTSQMSM</sequence>
<dbReference type="Pfam" id="PF20410">
    <property type="entry name" value="X-Tfes_XVIPCD"/>
    <property type="match status" value="1"/>
</dbReference>
<evidence type="ECO:0000313" key="2">
    <source>
        <dbReference type="EMBL" id="SOD57000.1"/>
    </source>
</evidence>
<dbReference type="OrthoDB" id="6001668at2"/>
<reference evidence="2 3" key="1">
    <citation type="submission" date="2017-09" db="EMBL/GenBank/DDBJ databases">
        <authorList>
            <person name="Ehlers B."/>
            <person name="Leendertz F.H."/>
        </authorList>
    </citation>
    <scope>NUCLEOTIDE SEQUENCE [LARGE SCALE GENOMIC DNA]</scope>
    <source>
        <strain evidence="2 3">CGMCC 1.10978</strain>
    </source>
</reference>
<protein>
    <recommendedName>
        <fullName evidence="1">X-Tfes XVIPCD domain-containing protein</fullName>
    </recommendedName>
</protein>
<keyword evidence="3" id="KW-1185">Reference proteome</keyword>
<proteinExistence type="predicted"/>
<evidence type="ECO:0000313" key="3">
    <source>
        <dbReference type="Proteomes" id="UP000219374"/>
    </source>
</evidence>
<evidence type="ECO:0000259" key="1">
    <source>
        <dbReference type="Pfam" id="PF20410"/>
    </source>
</evidence>
<name>A0A286DEC2_9GAMM</name>
<dbReference type="AlphaFoldDB" id="A0A286DEC2"/>
<dbReference type="EMBL" id="OCND01000011">
    <property type="protein sequence ID" value="SOD57000.1"/>
    <property type="molecule type" value="Genomic_DNA"/>
</dbReference>
<feature type="domain" description="X-Tfes XVIPCD" evidence="1">
    <location>
        <begin position="346"/>
        <end position="448"/>
    </location>
</feature>
<dbReference type="InterPro" id="IPR046519">
    <property type="entry name" value="X-Tfes_XVIPCD"/>
</dbReference>